<comment type="caution">
    <text evidence="2">The sequence shown here is derived from an EMBL/GenBank/DDBJ whole genome shotgun (WGS) entry which is preliminary data.</text>
</comment>
<dbReference type="SUPFAM" id="SSF53335">
    <property type="entry name" value="S-adenosyl-L-methionine-dependent methyltransferases"/>
    <property type="match status" value="1"/>
</dbReference>
<dbReference type="InterPro" id="IPR029063">
    <property type="entry name" value="SAM-dependent_MTases_sf"/>
</dbReference>
<dbReference type="CDD" id="cd02440">
    <property type="entry name" value="AdoMet_MTases"/>
    <property type="match status" value="1"/>
</dbReference>
<evidence type="ECO:0000259" key="1">
    <source>
        <dbReference type="Pfam" id="PF08241"/>
    </source>
</evidence>
<dbReference type="Gene3D" id="3.40.50.150">
    <property type="entry name" value="Vaccinia Virus protein VP39"/>
    <property type="match status" value="1"/>
</dbReference>
<reference evidence="2" key="1">
    <citation type="journal article" date="2014" name="Int. J. Syst. Evol. Microbiol.">
        <title>Complete genome sequence of Corynebacterium casei LMG S-19264T (=DSM 44701T), isolated from a smear-ripened cheese.</title>
        <authorList>
            <consortium name="US DOE Joint Genome Institute (JGI-PGF)"/>
            <person name="Walter F."/>
            <person name="Albersmeier A."/>
            <person name="Kalinowski J."/>
            <person name="Ruckert C."/>
        </authorList>
    </citation>
    <scope>NUCLEOTIDE SEQUENCE</scope>
    <source>
        <strain evidence="2">JCM 5069</strain>
    </source>
</reference>
<proteinExistence type="predicted"/>
<dbReference type="PANTHER" id="PTHR43591">
    <property type="entry name" value="METHYLTRANSFERASE"/>
    <property type="match status" value="1"/>
</dbReference>
<evidence type="ECO:0000313" key="2">
    <source>
        <dbReference type="EMBL" id="GHH88689.1"/>
    </source>
</evidence>
<name>A0A919LAB2_9ACTN</name>
<evidence type="ECO:0000313" key="3">
    <source>
        <dbReference type="Proteomes" id="UP000603708"/>
    </source>
</evidence>
<keyword evidence="3" id="KW-1185">Reference proteome</keyword>
<sequence length="263" mass="29214">MTISRQDVTNHFALRAATYDRSSSWCTDTELGDVLLDMAAPKPGDRVLDVACGTGLVSRLFAGRVAEVVGVDVTEEMADQARPYLDRLVVTPAEHLPFADDEFDLVVCRQGVQFMDLPAAVEEMVRVVKPGGRVVIINLCAYDEQDRDEYFEILRLRNPVRRHFFLPSDLEELVRKAGCDPVETRPYVSVEDVDVWSDNGAIEEENREAIRAVYRGASPEFLALHAVREADGRFVDNMLFVLAAGTKPSAPRSGSEENHGASE</sequence>
<dbReference type="GO" id="GO:0008757">
    <property type="term" value="F:S-adenosylmethionine-dependent methyltransferase activity"/>
    <property type="evidence" value="ECO:0007669"/>
    <property type="project" value="InterPro"/>
</dbReference>
<dbReference type="AlphaFoldDB" id="A0A919LAB2"/>
<dbReference type="InterPro" id="IPR013216">
    <property type="entry name" value="Methyltransf_11"/>
</dbReference>
<dbReference type="EMBL" id="BNCD01000040">
    <property type="protein sequence ID" value="GHH88689.1"/>
    <property type="molecule type" value="Genomic_DNA"/>
</dbReference>
<dbReference type="PANTHER" id="PTHR43591:SF24">
    <property type="entry name" value="2-METHOXY-6-POLYPRENYL-1,4-BENZOQUINOL METHYLASE, MITOCHONDRIAL"/>
    <property type="match status" value="1"/>
</dbReference>
<dbReference type="Proteomes" id="UP000603708">
    <property type="component" value="Unassembled WGS sequence"/>
</dbReference>
<dbReference type="RefSeq" id="WP_229925170.1">
    <property type="nucleotide sequence ID" value="NZ_BNCD01000040.1"/>
</dbReference>
<reference evidence="2" key="2">
    <citation type="submission" date="2020-09" db="EMBL/GenBank/DDBJ databases">
        <authorList>
            <person name="Sun Q."/>
            <person name="Ohkuma M."/>
        </authorList>
    </citation>
    <scope>NUCLEOTIDE SEQUENCE</scope>
    <source>
        <strain evidence="2">JCM 5069</strain>
    </source>
</reference>
<gene>
    <name evidence="2" type="ORF">GCM10018793_69230</name>
</gene>
<feature type="domain" description="Methyltransferase type 11" evidence="1">
    <location>
        <begin position="48"/>
        <end position="136"/>
    </location>
</feature>
<organism evidence="2 3">
    <name type="scientific">Streptomyces sulfonofaciens</name>
    <dbReference type="NCBI Taxonomy" id="68272"/>
    <lineage>
        <taxon>Bacteria</taxon>
        <taxon>Bacillati</taxon>
        <taxon>Actinomycetota</taxon>
        <taxon>Actinomycetes</taxon>
        <taxon>Kitasatosporales</taxon>
        <taxon>Streptomycetaceae</taxon>
        <taxon>Streptomyces</taxon>
    </lineage>
</organism>
<dbReference type="Pfam" id="PF08241">
    <property type="entry name" value="Methyltransf_11"/>
    <property type="match status" value="1"/>
</dbReference>
<protein>
    <recommendedName>
        <fullName evidence="1">Methyltransferase type 11 domain-containing protein</fullName>
    </recommendedName>
</protein>
<accession>A0A919LAB2</accession>